<dbReference type="RefSeq" id="WP_087148352.1">
    <property type="nucleotide sequence ID" value="NZ_FUKJ01000434.1"/>
</dbReference>
<accession>A0A1R4HHK0</accession>
<reference evidence="3" key="1">
    <citation type="submission" date="2017-02" db="EMBL/GenBank/DDBJ databases">
        <authorList>
            <person name="Daims H."/>
        </authorList>
    </citation>
    <scope>NUCLEOTIDE SEQUENCE [LARGE SCALE GENOMIC DNA]</scope>
</reference>
<sequence>MPTLKQQQEVIDALRLQRKQQSDALYSAQIQLSATKALLGRVIKNETSLPQNPQQIAKLNVQIEQFQAQLRRNAAAFNELALFFDRIKQNEQLINFLQKKIEVFDAQLNDNLHNLRDEEEKPEPDQKAITELNKKIDLLKVLSGDLTKNLDTVQHEGQILKQVQVETIEKQKQLETQRGELQANLASLQADLAGLLQQENRDNSDIVLKSLEERKARYEHAKAQNTAAVLAVTKAIGELYVDPHPRKSVAQLNDNIPFLFLPVRIETRFITETRKPELWLRVYPDDIAIHTHEKLLTAKELAEGIRYWKALFNAEKNGGDQKEEMKKAAWNALVQSFRPQRSAWITLQTKPKNWSDDLGAIQSADDLIFSEPELTKPDSWSRAPRVNVLPDKFVITLYEGDAVANEIIGNNIPDELFVGPDPMEPDASFVTKEEKLVFGESFDWTSDFDKAIQNGMGFKIPLTKTQAENGFTRILVLGINLSLSETSAKTTIEDLIDNHHYSPNGFSLLPQGTATNNTDNNGSGYTKNDALDIGYVTETGTPLFGEADDCDGKNLADALGIDYTPLQNILHSDGKDLKEAVAMNTALYPSTLGYYFDAMLNPVLNEVQQEKLRDFFIENVTGRGPLPTIRVGDQPYGILLTSNFDQWKWNTRREFFNAAFFDNRFLNVLYAVLKDYHEIWKSLADKLSYVGKPNSTPSEILMDIIGLQPNSASIYQRIGYSTDYLKNLDQFQFGGKYFKDRIENLLANIATLQFLEKLGYTAAKGTLKTPQLLQIIYQHYHTTLDAANIVDNVPLSETDAITPYDAVANKNYLDWLAEINSLSILEKQDFGAGIKVPTALMYLQLRRSLSLQLHKSSVLWFRKNNLNVDFTLTATNFHNVRPAGDLTKWEVMKAKLSDAAFDHPYGNKLVSEFLLGIGKNEDEAAFLIAMRKSLDMLAKLPTARLERCFMEHLDTLNYRLDAWQTGLFNLRLKQQRQLQNENRKKGIYLGSYGWIENIRPSGKRKLVSDQIPEKLKPKNGRPLFEYTDNGGFVHAPSLNHASAAALLRSGYISHASPENPDVMAVNLSSERVRRALFVLEGMRNGQSLEALLGYQFERGLHDRGSEDNALKKLNLYIYDFRDAFPLLHHHILQQGTNTAVETIPANNVVNGVTLAESTVGFPYGTKGEVLSATVSERNAIISEKDKLADTLDAVKDLLSAESVYQLVQGNFERAGALVNAIKDAAIPAELDVIDTPRGSQFSITNRVVINFGRVDASNPANNPWPGIAITPRAKMEAGINKWLGSVIGDPDKVVYAVSYLDDFGQAHSRAVWTLEQLKIQPVDLIYIIGNELNTGEKDQNFLSELESRIAYQYKRTNGIDDSVPVKIEFKQPEGIVGKQTFSEILPMLRMLRTLITDARFVDAEDFEPHSKTSSADKNNPKALDDVELLSRVEQIQASFVLNLTGISGLTILAQIPDPDANNLVTDYHNLKDAFAALDKAKLTFEEIDFSFGSLEATQLQDLLKAVSDFGVADAFPKYSTVLNNESKVLLLEQARSIFKRMLATDKSVKTLLTAALPLSGSQQKVSEYIRAGKLLLQEAFTILPLFNFNNDADVQLSQSDSAQLLNHAATELKMSYPVDEWLQNASHVRPRLSRWNQVRLLYELNNSDELKLQAIQLPYRSDDSWVAVEYPEIDPLTNKSFTIVHDTLSIVIHGQSFASAEKQSGILVDDWTEMMPTNEEITGITFNYNQPNAMPPQSLLLAVTPEVKGNWTWEDLIGILNDTLNRAKLRAVEPKLLDELLPPEINILRPAILADFSQYDLNVALDYRMNLEALATQLPIKTADLDAIKKIIV</sequence>
<dbReference type="EMBL" id="FUKJ01000434">
    <property type="protein sequence ID" value="SJM95718.1"/>
    <property type="molecule type" value="Genomic_DNA"/>
</dbReference>
<proteinExistence type="predicted"/>
<dbReference type="OrthoDB" id="9757728at2"/>
<evidence type="ECO:0000313" key="3">
    <source>
        <dbReference type="Proteomes" id="UP000195442"/>
    </source>
</evidence>
<keyword evidence="1" id="KW-0175">Coiled coil</keyword>
<evidence type="ECO:0000313" key="2">
    <source>
        <dbReference type="EMBL" id="SJM95718.1"/>
    </source>
</evidence>
<keyword evidence="3" id="KW-1185">Reference proteome</keyword>
<organism evidence="2 3">
    <name type="scientific">Crenothrix polyspora</name>
    <dbReference type="NCBI Taxonomy" id="360316"/>
    <lineage>
        <taxon>Bacteria</taxon>
        <taxon>Pseudomonadati</taxon>
        <taxon>Pseudomonadota</taxon>
        <taxon>Gammaproteobacteria</taxon>
        <taxon>Methylococcales</taxon>
        <taxon>Crenotrichaceae</taxon>
        <taxon>Crenothrix</taxon>
    </lineage>
</organism>
<feature type="coiled-coil region" evidence="1">
    <location>
        <begin position="171"/>
        <end position="228"/>
    </location>
</feature>
<protein>
    <submittedName>
        <fullName evidence="2">Uncharacterized protein</fullName>
    </submittedName>
</protein>
<evidence type="ECO:0000256" key="1">
    <source>
        <dbReference type="SAM" id="Coils"/>
    </source>
</evidence>
<name>A0A1R4HHK0_9GAMM</name>
<dbReference type="Proteomes" id="UP000195442">
    <property type="component" value="Unassembled WGS sequence"/>
</dbReference>
<gene>
    <name evidence="2" type="ORF">CRENPOLYSF2_690003</name>
</gene>
<feature type="coiled-coil region" evidence="1">
    <location>
        <begin position="56"/>
        <end position="107"/>
    </location>
</feature>